<gene>
    <name evidence="2" type="ORF">UFOPK1591_01335</name>
</gene>
<dbReference type="AlphaFoldDB" id="A0A6J6E8X3"/>
<feature type="compositionally biased region" description="Low complexity" evidence="1">
    <location>
        <begin position="1"/>
        <end position="15"/>
    </location>
</feature>
<evidence type="ECO:0000256" key="1">
    <source>
        <dbReference type="SAM" id="MobiDB-lite"/>
    </source>
</evidence>
<feature type="region of interest" description="Disordered" evidence="1">
    <location>
        <begin position="1"/>
        <end position="30"/>
    </location>
</feature>
<accession>A0A6J6E8X3</accession>
<protein>
    <submittedName>
        <fullName evidence="2">Unannotated protein</fullName>
    </submittedName>
</protein>
<evidence type="ECO:0000313" key="2">
    <source>
        <dbReference type="EMBL" id="CAB4571699.1"/>
    </source>
</evidence>
<sequence length="338" mass="35307">MTVEAVGAVAPPVGASGQSSSERRTVDVPGLPSFSRAETVAEATGGGWQVTMTADANVNGGDALEYLYLLWPSSVSAPNCTFNQATGMGWTASSSADIQSKRTADKTVVFADVPSQAGYESLFCVTNGFGLDQRRGAPVGSLDDPTIGTFTYAVATSATDGAYLAEIDAGTAPNGLIAQFRDGSGTWSETFSSATFGGALNVFVRYCLESAPDTCSPGTTLVTPSTPDRTWQIRVTGWSLRNACVFDEALLIDVTGEGIGAVDAPYWQLSTDIPPIWFDASDNVYDAVWDAPLSAWVIPSGSPDPVQMYATIDFANTPQISGLDPFDVGPIPLTCTSG</sequence>
<reference evidence="2" key="1">
    <citation type="submission" date="2020-05" db="EMBL/GenBank/DDBJ databases">
        <authorList>
            <person name="Chiriac C."/>
            <person name="Salcher M."/>
            <person name="Ghai R."/>
            <person name="Kavagutti S V."/>
        </authorList>
    </citation>
    <scope>NUCLEOTIDE SEQUENCE</scope>
</reference>
<proteinExistence type="predicted"/>
<dbReference type="EMBL" id="CAEZTD010000135">
    <property type="protein sequence ID" value="CAB4571699.1"/>
    <property type="molecule type" value="Genomic_DNA"/>
</dbReference>
<organism evidence="2">
    <name type="scientific">freshwater metagenome</name>
    <dbReference type="NCBI Taxonomy" id="449393"/>
    <lineage>
        <taxon>unclassified sequences</taxon>
        <taxon>metagenomes</taxon>
        <taxon>ecological metagenomes</taxon>
    </lineage>
</organism>
<name>A0A6J6E8X3_9ZZZZ</name>